<evidence type="ECO:0000313" key="2">
    <source>
        <dbReference type="EMBL" id="TDW87054.1"/>
    </source>
</evidence>
<gene>
    <name evidence="2" type="ORF">EV137_5125</name>
</gene>
<sequence length="210" mass="22455">MLTRRTRTEAGFTLVELMLAVAILAIITVPLANVVIGALRNTTDTSDRLELSHDAQISSSYFARDVAELGLRDWAAINGDSVPFRQSVQLNAAYNAGGYTCGSTTAALRLLSDAWNPAVSMQDAATNVVAYYLKPVGAVSELHRIKCLGPAITGTDVVLAHNVKPGSLAVTCSSDCESTDVPDQVKVTFRVTRASVGDYPITLNGQRRQQ</sequence>
<keyword evidence="3" id="KW-1185">Reference proteome</keyword>
<dbReference type="InterPro" id="IPR045584">
    <property type="entry name" value="Pilin-like"/>
</dbReference>
<name>A0ABY2F963_9ACTN</name>
<comment type="caution">
    <text evidence="2">The sequence shown here is derived from an EMBL/GenBank/DDBJ whole genome shotgun (WGS) entry which is preliminary data.</text>
</comment>
<dbReference type="RefSeq" id="WP_134131075.1">
    <property type="nucleotide sequence ID" value="NZ_SODU01000003.1"/>
</dbReference>
<keyword evidence="1" id="KW-1133">Transmembrane helix</keyword>
<accession>A0ABY2F963</accession>
<evidence type="ECO:0000313" key="3">
    <source>
        <dbReference type="Proteomes" id="UP000295060"/>
    </source>
</evidence>
<dbReference type="SUPFAM" id="SSF54523">
    <property type="entry name" value="Pili subunits"/>
    <property type="match status" value="1"/>
</dbReference>
<dbReference type="NCBIfam" id="TIGR02532">
    <property type="entry name" value="IV_pilin_GFxxxE"/>
    <property type="match status" value="1"/>
</dbReference>
<reference evidence="2 3" key="1">
    <citation type="submission" date="2019-03" db="EMBL/GenBank/DDBJ databases">
        <title>Genomic Encyclopedia of Type Strains, Phase III (KMG-III): the genomes of soil and plant-associated and newly described type strains.</title>
        <authorList>
            <person name="Whitman W."/>
        </authorList>
    </citation>
    <scope>NUCLEOTIDE SEQUENCE [LARGE SCALE GENOMIC DNA]</scope>
    <source>
        <strain evidence="2 3">VKMAc-2574</strain>
    </source>
</reference>
<dbReference type="EMBL" id="SODU01000003">
    <property type="protein sequence ID" value="TDW87054.1"/>
    <property type="molecule type" value="Genomic_DNA"/>
</dbReference>
<keyword evidence="1" id="KW-0472">Membrane</keyword>
<feature type="transmembrane region" description="Helical" evidence="1">
    <location>
        <begin position="12"/>
        <end position="39"/>
    </location>
</feature>
<organism evidence="2 3">
    <name type="scientific">Kribbella pratensis</name>
    <dbReference type="NCBI Taxonomy" id="2512112"/>
    <lineage>
        <taxon>Bacteria</taxon>
        <taxon>Bacillati</taxon>
        <taxon>Actinomycetota</taxon>
        <taxon>Actinomycetes</taxon>
        <taxon>Propionibacteriales</taxon>
        <taxon>Kribbellaceae</taxon>
        <taxon>Kribbella</taxon>
    </lineage>
</organism>
<dbReference type="InterPro" id="IPR012902">
    <property type="entry name" value="N_methyl_site"/>
</dbReference>
<protein>
    <submittedName>
        <fullName evidence="2">Prepilin-type N-terminal cleavage/methylation domain-containing protein</fullName>
    </submittedName>
</protein>
<evidence type="ECO:0000256" key="1">
    <source>
        <dbReference type="SAM" id="Phobius"/>
    </source>
</evidence>
<dbReference type="Pfam" id="PF07963">
    <property type="entry name" value="N_methyl"/>
    <property type="match status" value="1"/>
</dbReference>
<dbReference type="Proteomes" id="UP000295060">
    <property type="component" value="Unassembled WGS sequence"/>
</dbReference>
<keyword evidence="1" id="KW-0812">Transmembrane</keyword>
<proteinExistence type="predicted"/>